<evidence type="ECO:0000313" key="3">
    <source>
        <dbReference type="Proteomes" id="UP001303647"/>
    </source>
</evidence>
<evidence type="ECO:0000313" key="2">
    <source>
        <dbReference type="EMBL" id="KAK4244579.1"/>
    </source>
</evidence>
<gene>
    <name evidence="2" type="ORF">C7999DRAFT_43770</name>
</gene>
<reference evidence="2" key="1">
    <citation type="journal article" date="2023" name="Mol. Phylogenet. Evol.">
        <title>Genome-scale phylogeny and comparative genomics of the fungal order Sordariales.</title>
        <authorList>
            <person name="Hensen N."/>
            <person name="Bonometti L."/>
            <person name="Westerberg I."/>
            <person name="Brannstrom I.O."/>
            <person name="Guillou S."/>
            <person name="Cros-Aarteil S."/>
            <person name="Calhoun S."/>
            <person name="Haridas S."/>
            <person name="Kuo A."/>
            <person name="Mondo S."/>
            <person name="Pangilinan J."/>
            <person name="Riley R."/>
            <person name="LaButti K."/>
            <person name="Andreopoulos B."/>
            <person name="Lipzen A."/>
            <person name="Chen C."/>
            <person name="Yan M."/>
            <person name="Daum C."/>
            <person name="Ng V."/>
            <person name="Clum A."/>
            <person name="Steindorff A."/>
            <person name="Ohm R.A."/>
            <person name="Martin F."/>
            <person name="Silar P."/>
            <person name="Natvig D.O."/>
            <person name="Lalanne C."/>
            <person name="Gautier V."/>
            <person name="Ament-Velasquez S.L."/>
            <person name="Kruys A."/>
            <person name="Hutchinson M.I."/>
            <person name="Powell A.J."/>
            <person name="Barry K."/>
            <person name="Miller A.N."/>
            <person name="Grigoriev I.V."/>
            <person name="Debuchy R."/>
            <person name="Gladieux P."/>
            <person name="Hiltunen Thoren M."/>
            <person name="Johannesson H."/>
        </authorList>
    </citation>
    <scope>NUCLEOTIDE SEQUENCE</scope>
    <source>
        <strain evidence="2">CBS 359.72</strain>
    </source>
</reference>
<proteinExistence type="predicted"/>
<dbReference type="AlphaFoldDB" id="A0AAN7HLU2"/>
<dbReference type="EMBL" id="MU857732">
    <property type="protein sequence ID" value="KAK4244579.1"/>
    <property type="molecule type" value="Genomic_DNA"/>
</dbReference>
<organism evidence="2 3">
    <name type="scientific">Corynascus novoguineensis</name>
    <dbReference type="NCBI Taxonomy" id="1126955"/>
    <lineage>
        <taxon>Eukaryota</taxon>
        <taxon>Fungi</taxon>
        <taxon>Dikarya</taxon>
        <taxon>Ascomycota</taxon>
        <taxon>Pezizomycotina</taxon>
        <taxon>Sordariomycetes</taxon>
        <taxon>Sordariomycetidae</taxon>
        <taxon>Sordariales</taxon>
        <taxon>Chaetomiaceae</taxon>
        <taxon>Corynascus</taxon>
    </lineage>
</organism>
<feature type="compositionally biased region" description="Basic residues" evidence="1">
    <location>
        <begin position="508"/>
        <end position="517"/>
    </location>
</feature>
<dbReference type="Proteomes" id="UP001303647">
    <property type="component" value="Unassembled WGS sequence"/>
</dbReference>
<evidence type="ECO:0000256" key="1">
    <source>
        <dbReference type="SAM" id="MobiDB-lite"/>
    </source>
</evidence>
<reference evidence="2" key="2">
    <citation type="submission" date="2023-05" db="EMBL/GenBank/DDBJ databases">
        <authorList>
            <consortium name="Lawrence Berkeley National Laboratory"/>
            <person name="Steindorff A."/>
            <person name="Hensen N."/>
            <person name="Bonometti L."/>
            <person name="Westerberg I."/>
            <person name="Brannstrom I.O."/>
            <person name="Guillou S."/>
            <person name="Cros-Aarteil S."/>
            <person name="Calhoun S."/>
            <person name="Haridas S."/>
            <person name="Kuo A."/>
            <person name="Mondo S."/>
            <person name="Pangilinan J."/>
            <person name="Riley R."/>
            <person name="Labutti K."/>
            <person name="Andreopoulos B."/>
            <person name="Lipzen A."/>
            <person name="Chen C."/>
            <person name="Yanf M."/>
            <person name="Daum C."/>
            <person name="Ng V."/>
            <person name="Clum A."/>
            <person name="Ohm R."/>
            <person name="Martin F."/>
            <person name="Silar P."/>
            <person name="Natvig D."/>
            <person name="Lalanne C."/>
            <person name="Gautier V."/>
            <person name="Ament-Velasquez S.L."/>
            <person name="Kruys A."/>
            <person name="Hutchinson M.I."/>
            <person name="Powell A.J."/>
            <person name="Barry K."/>
            <person name="Miller A.N."/>
            <person name="Grigoriev I.V."/>
            <person name="Debuchy R."/>
            <person name="Gladieux P."/>
            <person name="Thoren M.H."/>
            <person name="Johannesson H."/>
        </authorList>
    </citation>
    <scope>NUCLEOTIDE SEQUENCE</scope>
    <source>
        <strain evidence="2">CBS 359.72</strain>
    </source>
</reference>
<keyword evidence="3" id="KW-1185">Reference proteome</keyword>
<feature type="region of interest" description="Disordered" evidence="1">
    <location>
        <begin position="493"/>
        <end position="517"/>
    </location>
</feature>
<accession>A0AAN7HLU2</accession>
<comment type="caution">
    <text evidence="2">The sequence shown here is derived from an EMBL/GenBank/DDBJ whole genome shotgun (WGS) entry which is preliminary data.</text>
</comment>
<sequence>MEGQRSYCQIRLSPYFRPARGPLGLQTRRLTRHHFLSSRWGLGRHHVSTKTAVLPEMSQSRPGLPARYQEAHEAEIREVWSTLDYNFGVLQSEIKSVDQSILQLAKVFSGQIARGLEKLLETRAGVRLTERLRKVESEQRHVLQRVHELEMDKVRADREMIRQRLKETEKDSKIANMQAAIGDLVQLQHTLDAHPKTTNNIEKQGNVEEAIITGFLQLRTSIRNLAESPIIQLRPLAGTTEVGDSLLYPQTWNRVGARQRQYRVMATIFHLLFRRILRPGLRMFGVQIFLRSKEHQTISASEAQLRSLERELEVNNFDETELNTWVSTTIETMTPLRDITHNIEGIAHEILEALSPVVRLASNQNANKVRARISTICEEAVRLKLVIRQAGGNYKVEVPSRDAKKWGEPGCDEETRGLGTTSWLQIVDHETELDAQEKRECKQTRGDIAYIPFGALTKLDKGSDGKKTKIVLEKGWVIAKGGVMTKPKRKVTMLAGEDSEQEEERERQPRKRFAFSG</sequence>
<name>A0AAN7HLU2_9PEZI</name>
<protein>
    <submittedName>
        <fullName evidence="2">Uncharacterized protein</fullName>
    </submittedName>
</protein>